<feature type="compositionally biased region" description="Low complexity" evidence="1">
    <location>
        <begin position="273"/>
        <end position="301"/>
    </location>
</feature>
<sequence length="515" mass="56300">MLLTPSISPPPSFSTNIPSADLRLRQPLSPRAGSLKVLPTSSTLVSPTPSTNTLETHSNNPLETIRCPKVFLDTPHISHTMAGTLALSLLGQILYRKSQIPFPVVLLSRMPDGQSDSRTARRRTELLTAYDTLCSHLNTTFSALSTAFALSKTGEKKKTHDAHLVFVLGPSIGAAKQRVVFVVDGLEVKLQGGRDNTRQVLRGIENLQPRFPEDAPKYESSREEGGGEEEEPDAENEAHDDVSDDEAGEDEDEDEGEDAFDGDSFDGSDSETSEPPVSRSPSPSSSTPPAEPTARPSSSPAAQFRVYQPLAKNVSSTSATRSSSPSLPPPLSESVIWPAAFPQNTPHIRRPLAEHLPSPAAATQPKLQRAIGQTYAEEQRTLRAAERSLSQSIFKACSEDGGGLTCELDPMQTHILLRAPRRFFHPEWTPRQTMTRMMDGVLQTFVDEVSAPETSPTKGKAKMRRGVRTEGVWIGCRGSTAGSGMEWNGDETDKDEEDEMIWWEWKGKIMGFADK</sequence>
<feature type="compositionally biased region" description="Basic and acidic residues" evidence="1">
    <location>
        <begin position="211"/>
        <end position="225"/>
    </location>
</feature>
<protein>
    <submittedName>
        <fullName evidence="2">Uncharacterized protein</fullName>
    </submittedName>
</protein>
<reference evidence="2 3" key="1">
    <citation type="journal article" date="2018" name="Sci. Rep.">
        <title>Genome sequence of the cauliflower mushroom Sparassis crispa (Hanabiratake) and its association with beneficial usage.</title>
        <authorList>
            <person name="Kiyama R."/>
            <person name="Furutani Y."/>
            <person name="Kawaguchi K."/>
            <person name="Nakanishi T."/>
        </authorList>
    </citation>
    <scope>NUCLEOTIDE SEQUENCE [LARGE SCALE GENOMIC DNA]</scope>
</reference>
<accession>A0A401GA56</accession>
<evidence type="ECO:0000313" key="3">
    <source>
        <dbReference type="Proteomes" id="UP000287166"/>
    </source>
</evidence>
<dbReference type="AlphaFoldDB" id="A0A401GA56"/>
<gene>
    <name evidence="2" type="ORF">SCP_0202450</name>
</gene>
<name>A0A401GA56_9APHY</name>
<feature type="compositionally biased region" description="Low complexity" evidence="1">
    <location>
        <begin position="315"/>
        <end position="325"/>
    </location>
</feature>
<organism evidence="2 3">
    <name type="scientific">Sparassis crispa</name>
    <dbReference type="NCBI Taxonomy" id="139825"/>
    <lineage>
        <taxon>Eukaryota</taxon>
        <taxon>Fungi</taxon>
        <taxon>Dikarya</taxon>
        <taxon>Basidiomycota</taxon>
        <taxon>Agaricomycotina</taxon>
        <taxon>Agaricomycetes</taxon>
        <taxon>Polyporales</taxon>
        <taxon>Sparassidaceae</taxon>
        <taxon>Sparassis</taxon>
    </lineage>
</organism>
<dbReference type="STRING" id="139825.A0A401GA56"/>
<feature type="compositionally biased region" description="Low complexity" evidence="1">
    <location>
        <begin position="37"/>
        <end position="51"/>
    </location>
</feature>
<feature type="compositionally biased region" description="Acidic residues" evidence="1">
    <location>
        <begin position="242"/>
        <end position="272"/>
    </location>
</feature>
<dbReference type="GeneID" id="38775965"/>
<dbReference type="InterPro" id="IPR053729">
    <property type="entry name" value="MAD2L1BP_domain_sf"/>
</dbReference>
<feature type="region of interest" description="Disordered" evidence="1">
    <location>
        <begin position="31"/>
        <end position="60"/>
    </location>
</feature>
<feature type="compositionally biased region" description="Acidic residues" evidence="1">
    <location>
        <begin position="226"/>
        <end position="235"/>
    </location>
</feature>
<proteinExistence type="predicted"/>
<comment type="caution">
    <text evidence="2">The sequence shown here is derived from an EMBL/GenBank/DDBJ whole genome shotgun (WGS) entry which is preliminary data.</text>
</comment>
<evidence type="ECO:0000313" key="2">
    <source>
        <dbReference type="EMBL" id="GBE79048.1"/>
    </source>
</evidence>
<dbReference type="OrthoDB" id="2387165at2759"/>
<feature type="region of interest" description="Disordered" evidence="1">
    <location>
        <begin position="312"/>
        <end position="331"/>
    </location>
</feature>
<dbReference type="Proteomes" id="UP000287166">
    <property type="component" value="Unassembled WGS sequence"/>
</dbReference>
<feature type="region of interest" description="Disordered" evidence="1">
    <location>
        <begin position="200"/>
        <end position="301"/>
    </location>
</feature>
<keyword evidence="3" id="KW-1185">Reference proteome</keyword>
<evidence type="ECO:0000256" key="1">
    <source>
        <dbReference type="SAM" id="MobiDB-lite"/>
    </source>
</evidence>
<dbReference type="Gene3D" id="3.30.900.20">
    <property type="match status" value="1"/>
</dbReference>
<dbReference type="EMBL" id="BFAD01000002">
    <property type="protein sequence ID" value="GBE79048.1"/>
    <property type="molecule type" value="Genomic_DNA"/>
</dbReference>
<dbReference type="InParanoid" id="A0A401GA56"/>
<dbReference type="RefSeq" id="XP_027609961.1">
    <property type="nucleotide sequence ID" value="XM_027754160.1"/>
</dbReference>